<feature type="compositionally biased region" description="Polar residues" evidence="1">
    <location>
        <begin position="272"/>
        <end position="286"/>
    </location>
</feature>
<protein>
    <submittedName>
        <fullName evidence="3">Uncharacterized protein</fullName>
    </submittedName>
</protein>
<feature type="compositionally biased region" description="Low complexity" evidence="1">
    <location>
        <begin position="234"/>
        <end position="246"/>
    </location>
</feature>
<feature type="compositionally biased region" description="Polar residues" evidence="1">
    <location>
        <begin position="128"/>
        <end position="143"/>
    </location>
</feature>
<feature type="compositionally biased region" description="Polar residues" evidence="1">
    <location>
        <begin position="341"/>
        <end position="350"/>
    </location>
</feature>
<keyword evidence="2" id="KW-0812">Transmembrane</keyword>
<organism evidence="3 4">
    <name type="scientific">Chitinophaga rupis</name>
    <dbReference type="NCBI Taxonomy" id="573321"/>
    <lineage>
        <taxon>Bacteria</taxon>
        <taxon>Pseudomonadati</taxon>
        <taxon>Bacteroidota</taxon>
        <taxon>Chitinophagia</taxon>
        <taxon>Chitinophagales</taxon>
        <taxon>Chitinophagaceae</taxon>
        <taxon>Chitinophaga</taxon>
    </lineage>
</organism>
<evidence type="ECO:0000256" key="1">
    <source>
        <dbReference type="SAM" id="MobiDB-lite"/>
    </source>
</evidence>
<evidence type="ECO:0000313" key="3">
    <source>
        <dbReference type="EMBL" id="SEL74853.1"/>
    </source>
</evidence>
<dbReference type="RefSeq" id="WP_089911282.1">
    <property type="nucleotide sequence ID" value="NZ_FOBB01000002.1"/>
</dbReference>
<feature type="compositionally biased region" description="Polar residues" evidence="1">
    <location>
        <begin position="479"/>
        <end position="492"/>
    </location>
</feature>
<feature type="region of interest" description="Disordered" evidence="1">
    <location>
        <begin position="110"/>
        <end position="189"/>
    </location>
</feature>
<feature type="compositionally biased region" description="Polar residues" evidence="1">
    <location>
        <begin position="294"/>
        <end position="319"/>
    </location>
</feature>
<sequence length="814" mass="83786">MDDQQKHIEDWLKAAAQQPVPDDTGMEAKQQAWSKMASLLDNAAVPVPAQQPSPLPKPWFATGQGMLWLAAAAAAVGLVALVVYLQVNRHQTTENKELQGVVHENVSTVKVNERNGDTLSTEKKNDSAAGNNEGTAVYGSTESDTMDEGNRGAALNGQGEGGNTAEGINGNAAEGIDGDDTAEGINGDGNRKRPYGLAAGAGRLITQVIPQGNELWSGVTAGTEKRTGEKGRNAAPASGAGEAGATGDEKAAQEELSSTTNIPQPVVRESDTGLSSNNLINKSTAKSALPAGGRSSSEKTNANKTSQPVNQVINGNNEKINNKPGSLPATDKTTDLAINTPGKSTVNTSKHPYIKAGKVKPGSISGEGSAGKTKPGSVIKRTQPSGGVSGGETAGKTKPGGVIKATQPSGGVSGEETAGKAKPGGQRKATQPSGGVPGGETAGKAKPGGQRKATQPSGGVSGEETAGKTKPGGVRKAPQPSSGVSGEETTAGKTKPGSLVKTPQTSYPDNVNKAQSAIIPSQTTPNNTSQQGKTPVTIKNATGTPNAMVLKPLRTVNAFSIHLPALPLNSREQVGFMGGGFRDPVNNSEAIIGGLALQAGFVYPLSVGVAAGDSGTTKPGNGLGFKLSALYSFPIARGLYLQPTLSASYLTGFGKAFSHIAVNRKQETDSSGAASGEYRTDSITTPYTVKSTFVGGAGVNVAYVINKWIFSTGLTYQYALPSGTKGTPETSSHTDSLQSVPTGSTPAFSKQQLPGMHTLSWSLDAGYFIRPRIQVGVSYRAILLRSAGNSGFAKPVQPLQDKQLEFYIRVPLRK</sequence>
<keyword evidence="4" id="KW-1185">Reference proteome</keyword>
<keyword evidence="2" id="KW-1133">Transmembrane helix</keyword>
<feature type="region of interest" description="Disordered" evidence="1">
    <location>
        <begin position="222"/>
        <end position="542"/>
    </location>
</feature>
<feature type="compositionally biased region" description="Basic and acidic residues" evidence="1">
    <location>
        <begin position="223"/>
        <end position="232"/>
    </location>
</feature>
<dbReference type="EMBL" id="FOBB01000002">
    <property type="protein sequence ID" value="SEL74853.1"/>
    <property type="molecule type" value="Genomic_DNA"/>
</dbReference>
<dbReference type="AlphaFoldDB" id="A0A1H7SQT1"/>
<dbReference type="OrthoDB" id="658035at2"/>
<dbReference type="STRING" id="573321.SAMN04488505_1021008"/>
<name>A0A1H7SQT1_9BACT</name>
<evidence type="ECO:0000313" key="4">
    <source>
        <dbReference type="Proteomes" id="UP000198984"/>
    </source>
</evidence>
<feature type="transmembrane region" description="Helical" evidence="2">
    <location>
        <begin position="66"/>
        <end position="87"/>
    </location>
</feature>
<evidence type="ECO:0000256" key="2">
    <source>
        <dbReference type="SAM" id="Phobius"/>
    </source>
</evidence>
<accession>A0A1H7SQT1</accession>
<keyword evidence="2" id="KW-0472">Membrane</keyword>
<reference evidence="3 4" key="1">
    <citation type="submission" date="2016-10" db="EMBL/GenBank/DDBJ databases">
        <authorList>
            <person name="de Groot N.N."/>
        </authorList>
    </citation>
    <scope>NUCLEOTIDE SEQUENCE [LARGE SCALE GENOMIC DNA]</scope>
    <source>
        <strain evidence="3 4">DSM 21039</strain>
    </source>
</reference>
<feature type="compositionally biased region" description="Polar residues" evidence="1">
    <location>
        <begin position="501"/>
        <end position="542"/>
    </location>
</feature>
<gene>
    <name evidence="3" type="ORF">SAMN04488505_1021008</name>
</gene>
<proteinExistence type="predicted"/>
<dbReference type="Proteomes" id="UP000198984">
    <property type="component" value="Unassembled WGS sequence"/>
</dbReference>
<feature type="compositionally biased region" description="Basic and acidic residues" evidence="1">
    <location>
        <begin position="111"/>
        <end position="126"/>
    </location>
</feature>
<feature type="region of interest" description="Disordered" evidence="1">
    <location>
        <begin position="724"/>
        <end position="748"/>
    </location>
</feature>